<evidence type="ECO:0000256" key="2">
    <source>
        <dbReference type="ARBA" id="ARBA00022747"/>
    </source>
</evidence>
<feature type="domain" description="Type I restriction modification DNA specificity" evidence="5">
    <location>
        <begin position="71"/>
        <end position="199"/>
    </location>
</feature>
<feature type="domain" description="Type I restriction modification DNA specificity" evidence="5">
    <location>
        <begin position="217"/>
        <end position="389"/>
    </location>
</feature>
<keyword evidence="2" id="KW-0680">Restriction system</keyword>
<evidence type="ECO:0000313" key="6">
    <source>
        <dbReference type="EMBL" id="GHB88789.1"/>
    </source>
</evidence>
<evidence type="ECO:0000256" key="3">
    <source>
        <dbReference type="ARBA" id="ARBA00023125"/>
    </source>
</evidence>
<organism evidence="6 7">
    <name type="scientific">Persicitalea jodogahamensis</name>
    <dbReference type="NCBI Taxonomy" id="402147"/>
    <lineage>
        <taxon>Bacteria</taxon>
        <taxon>Pseudomonadati</taxon>
        <taxon>Bacteroidota</taxon>
        <taxon>Cytophagia</taxon>
        <taxon>Cytophagales</taxon>
        <taxon>Spirosomataceae</taxon>
        <taxon>Persicitalea</taxon>
    </lineage>
</organism>
<dbReference type="InterPro" id="IPR000055">
    <property type="entry name" value="Restrct_endonuc_typeI_TRD"/>
</dbReference>
<dbReference type="EMBL" id="BMXF01000010">
    <property type="protein sequence ID" value="GHB88789.1"/>
    <property type="molecule type" value="Genomic_DNA"/>
</dbReference>
<dbReference type="GO" id="GO:0009307">
    <property type="term" value="P:DNA restriction-modification system"/>
    <property type="evidence" value="ECO:0007669"/>
    <property type="project" value="UniProtKB-KW"/>
</dbReference>
<feature type="coiled-coil region" evidence="4">
    <location>
        <begin position="374"/>
        <end position="401"/>
    </location>
</feature>
<keyword evidence="3" id="KW-0238">DNA-binding</keyword>
<reference evidence="6 7" key="1">
    <citation type="journal article" date="2014" name="Int. J. Syst. Evol. Microbiol.">
        <title>Complete genome sequence of Corynebacterium casei LMG S-19264T (=DSM 44701T), isolated from a smear-ripened cheese.</title>
        <authorList>
            <consortium name="US DOE Joint Genome Institute (JGI-PGF)"/>
            <person name="Walter F."/>
            <person name="Albersmeier A."/>
            <person name="Kalinowski J."/>
            <person name="Ruckert C."/>
        </authorList>
    </citation>
    <scope>NUCLEOTIDE SEQUENCE [LARGE SCALE GENOMIC DNA]</scope>
    <source>
        <strain evidence="6 7">KCTC 12866</strain>
    </source>
</reference>
<dbReference type="PANTHER" id="PTHR30408:SF13">
    <property type="entry name" value="TYPE I RESTRICTION ENZYME HINDI SPECIFICITY SUBUNIT"/>
    <property type="match status" value="1"/>
</dbReference>
<protein>
    <recommendedName>
        <fullName evidence="5">Type I restriction modification DNA specificity domain-containing protein</fullName>
    </recommendedName>
</protein>
<gene>
    <name evidence="6" type="ORF">GCM10007390_51100</name>
</gene>
<dbReference type="PANTHER" id="PTHR30408">
    <property type="entry name" value="TYPE-1 RESTRICTION ENZYME ECOKI SPECIFICITY PROTEIN"/>
    <property type="match status" value="1"/>
</dbReference>
<dbReference type="AlphaFoldDB" id="A0A8J3D8B5"/>
<evidence type="ECO:0000259" key="5">
    <source>
        <dbReference type="Pfam" id="PF01420"/>
    </source>
</evidence>
<dbReference type="InterPro" id="IPR052021">
    <property type="entry name" value="Type-I_RS_S_subunit"/>
</dbReference>
<dbReference type="Pfam" id="PF01420">
    <property type="entry name" value="Methylase_S"/>
    <property type="match status" value="2"/>
</dbReference>
<keyword evidence="7" id="KW-1185">Reference proteome</keyword>
<keyword evidence="4" id="KW-0175">Coiled coil</keyword>
<dbReference type="Gene3D" id="1.10.287.1120">
    <property type="entry name" value="Bipartite methylase S protein"/>
    <property type="match status" value="1"/>
</dbReference>
<comment type="caution">
    <text evidence="6">The sequence shown here is derived from an EMBL/GenBank/DDBJ whole genome shotgun (WGS) entry which is preliminary data.</text>
</comment>
<dbReference type="RefSeq" id="WP_189569200.1">
    <property type="nucleotide sequence ID" value="NZ_BMXF01000010.1"/>
</dbReference>
<sequence length="410" mass="45800">MVESTEIQAAFKETEVGRIPSDWGVRLIADLTSLMTNGFVGIVKTHYTDFDHGVLYIQGYNVEENAFNFNGIKRVTNDFHSKHEKSSLKKGDLLTVQTGDIGVTTVVPEQLVGANCHALIITRFKKNTAEPFFYSYYFNFSVGRRRLKEIETGSTMKHINVGDMIKMLIPYPPLSEQTAIATALNDADALITQLEKLIAKKRAIKQGTMQELLKPKEGWEVKRLGEVAEVVGGGTPSSFNSSYWKGDVNWFTPTEIGDKKYTYESVRKISKEGLTNSSAKILPIGAILLTSRASIGDISILMLEGCTNQGFQSLIAKPGYYNEFLYYLTLTIKPLLIQNASGSTFLEISPNKLRSIELCVPPTKEVQLEIAQTLSDMDSEIELLEKKLAKYQRVKQGMMQNLLTGKIRLV</sequence>
<dbReference type="CDD" id="cd17273">
    <property type="entry name" value="RMtype1_S_EcoJA69PI-TRD1-CR1_like"/>
    <property type="match status" value="1"/>
</dbReference>
<dbReference type="InterPro" id="IPR044946">
    <property type="entry name" value="Restrct_endonuc_typeI_TRD_sf"/>
</dbReference>
<dbReference type="SUPFAM" id="SSF116734">
    <property type="entry name" value="DNA methylase specificity domain"/>
    <property type="match status" value="2"/>
</dbReference>
<dbReference type="GO" id="GO:0003677">
    <property type="term" value="F:DNA binding"/>
    <property type="evidence" value="ECO:0007669"/>
    <property type="project" value="UniProtKB-KW"/>
</dbReference>
<evidence type="ECO:0000256" key="1">
    <source>
        <dbReference type="ARBA" id="ARBA00010923"/>
    </source>
</evidence>
<name>A0A8J3D8B5_9BACT</name>
<evidence type="ECO:0000313" key="7">
    <source>
        <dbReference type="Proteomes" id="UP000598271"/>
    </source>
</evidence>
<proteinExistence type="inferred from homology"/>
<accession>A0A8J3D8B5</accession>
<dbReference type="Gene3D" id="3.90.220.20">
    <property type="entry name" value="DNA methylase specificity domains"/>
    <property type="match status" value="2"/>
</dbReference>
<comment type="similarity">
    <text evidence="1">Belongs to the type-I restriction system S methylase family.</text>
</comment>
<dbReference type="Proteomes" id="UP000598271">
    <property type="component" value="Unassembled WGS sequence"/>
</dbReference>
<evidence type="ECO:0000256" key="4">
    <source>
        <dbReference type="SAM" id="Coils"/>
    </source>
</evidence>